<sequence length="427" mass="46317">MPERAGGKLRGRMLSPKPLSKWIVGSFAGKIRPSTLPHLFTYQEVYEGDLYHRPVRATLRVIHRLIWRVLSRSRAQGSALVTGLLKGCLDNGCSISTNARVVELIKDNETGRIVGLVADMNGTRKHLRGNVGVVIASGGFEWNREMLNEHFPGKLDWLGSPRGNEGDGQRMVSNVGGALAHMDQANVYPAIPTRYEGKLHGLPMIFQAEKHAIVVNRSGKRFASEYDFNIGVAVDQRDRKAGQPEHLPAWVIADSRLLKDAPPLGWYSRNDPNWMVRASTLHELATKIGVPAEALAETVARFNGFCADGRDRDFHRGESAWEQFKAGGANSALGPIDRPPYLAAPFNRSILGTKGGARTNMAGQVVRADGGVIPGLYAAGLSMANPIGTLAVGPGTTIGPNLTWGFICGEALLSETVARREQLAVHA</sequence>
<dbReference type="Gene3D" id="3.50.50.60">
    <property type="entry name" value="FAD/NAD(P)-binding domain"/>
    <property type="match status" value="1"/>
</dbReference>
<dbReference type="Proteomes" id="UP000674425">
    <property type="component" value="Unassembled WGS sequence"/>
</dbReference>
<name>A0ABM8T4R7_9BURK</name>
<gene>
    <name evidence="6" type="primary">kstD</name>
    <name evidence="6" type="ORF">R69658_07409</name>
</gene>
<evidence type="ECO:0000256" key="2">
    <source>
        <dbReference type="ARBA" id="ARBA00022630"/>
    </source>
</evidence>
<dbReference type="EMBL" id="CAJNAU010000138">
    <property type="protein sequence ID" value="CAE6856365.1"/>
    <property type="molecule type" value="Genomic_DNA"/>
</dbReference>
<evidence type="ECO:0000313" key="6">
    <source>
        <dbReference type="EMBL" id="CAE6856365.1"/>
    </source>
</evidence>
<evidence type="ECO:0000256" key="1">
    <source>
        <dbReference type="ARBA" id="ARBA00001974"/>
    </source>
</evidence>
<dbReference type="InterPro" id="IPR050315">
    <property type="entry name" value="FAD-oxidoreductase_2"/>
</dbReference>
<dbReference type="InterPro" id="IPR003953">
    <property type="entry name" value="FAD-dep_OxRdtase_2_FAD-bd"/>
</dbReference>
<dbReference type="InterPro" id="IPR036188">
    <property type="entry name" value="FAD/NAD-bd_sf"/>
</dbReference>
<dbReference type="PANTHER" id="PTHR43400">
    <property type="entry name" value="FUMARATE REDUCTASE"/>
    <property type="match status" value="1"/>
</dbReference>
<comment type="caution">
    <text evidence="6">The sequence shown here is derived from an EMBL/GenBank/DDBJ whole genome shotgun (WGS) entry which is preliminary data.</text>
</comment>
<dbReference type="SUPFAM" id="SSF56425">
    <property type="entry name" value="Succinate dehydrogenase/fumarate reductase flavoprotein, catalytic domain"/>
    <property type="match status" value="1"/>
</dbReference>
<keyword evidence="4 6" id="KW-0560">Oxidoreductase</keyword>
<keyword evidence="3" id="KW-0274">FAD</keyword>
<dbReference type="SUPFAM" id="SSF51905">
    <property type="entry name" value="FAD/NAD(P)-binding domain"/>
    <property type="match status" value="1"/>
</dbReference>
<dbReference type="Gene3D" id="3.90.700.10">
    <property type="entry name" value="Succinate dehydrogenase/fumarate reductase flavoprotein, catalytic domain"/>
    <property type="match status" value="1"/>
</dbReference>
<dbReference type="GO" id="GO:0047571">
    <property type="term" value="F:3-oxosteroid 1-dehydrogenase activity"/>
    <property type="evidence" value="ECO:0007669"/>
    <property type="project" value="UniProtKB-EC"/>
</dbReference>
<keyword evidence="7" id="KW-1185">Reference proteome</keyword>
<feature type="domain" description="FAD-dependent oxidoreductase 2 FAD-binding" evidence="5">
    <location>
        <begin position="57"/>
        <end position="397"/>
    </location>
</feature>
<dbReference type="Pfam" id="PF00890">
    <property type="entry name" value="FAD_binding_2"/>
    <property type="match status" value="1"/>
</dbReference>
<proteinExistence type="predicted"/>
<evidence type="ECO:0000256" key="4">
    <source>
        <dbReference type="ARBA" id="ARBA00023002"/>
    </source>
</evidence>
<reference evidence="6 7" key="1">
    <citation type="submission" date="2021-02" db="EMBL/GenBank/DDBJ databases">
        <authorList>
            <person name="Vanwijnsberghe S."/>
        </authorList>
    </citation>
    <scope>NUCLEOTIDE SEQUENCE [LARGE SCALE GENOMIC DNA]</scope>
    <source>
        <strain evidence="6 7">R-69658</strain>
    </source>
</reference>
<evidence type="ECO:0000256" key="3">
    <source>
        <dbReference type="ARBA" id="ARBA00022827"/>
    </source>
</evidence>
<dbReference type="InterPro" id="IPR027477">
    <property type="entry name" value="Succ_DH/fumarate_Rdtase_cat_sf"/>
</dbReference>
<accession>A0ABM8T4R7</accession>
<dbReference type="EC" id="1.3.99.4" evidence="6"/>
<protein>
    <submittedName>
        <fullName evidence="6">3-oxosteroid 1-dehydrogenase</fullName>
        <ecNumber evidence="6">1.3.99.4</ecNumber>
    </submittedName>
</protein>
<organism evidence="6 7">
    <name type="scientific">Paraburkholderia aspalathi</name>
    <dbReference type="NCBI Taxonomy" id="1324617"/>
    <lineage>
        <taxon>Bacteria</taxon>
        <taxon>Pseudomonadati</taxon>
        <taxon>Pseudomonadota</taxon>
        <taxon>Betaproteobacteria</taxon>
        <taxon>Burkholderiales</taxon>
        <taxon>Burkholderiaceae</taxon>
        <taxon>Paraburkholderia</taxon>
    </lineage>
</organism>
<comment type="cofactor">
    <cofactor evidence="1">
        <name>FAD</name>
        <dbReference type="ChEBI" id="CHEBI:57692"/>
    </cofactor>
</comment>
<keyword evidence="2" id="KW-0285">Flavoprotein</keyword>
<evidence type="ECO:0000313" key="7">
    <source>
        <dbReference type="Proteomes" id="UP000674425"/>
    </source>
</evidence>
<dbReference type="PANTHER" id="PTHR43400:SF10">
    <property type="entry name" value="3-OXOSTEROID 1-DEHYDROGENASE"/>
    <property type="match status" value="1"/>
</dbReference>
<evidence type="ECO:0000259" key="5">
    <source>
        <dbReference type="Pfam" id="PF00890"/>
    </source>
</evidence>